<dbReference type="RefSeq" id="WP_106373325.1">
    <property type="nucleotide sequence ID" value="NZ_PVTK01000001.1"/>
</dbReference>
<dbReference type="CDD" id="cd02526">
    <property type="entry name" value="GT2_RfbF_like"/>
    <property type="match status" value="1"/>
</dbReference>
<dbReference type="SUPFAM" id="SSF53448">
    <property type="entry name" value="Nucleotide-diphospho-sugar transferases"/>
    <property type="match status" value="1"/>
</dbReference>
<proteinExistence type="inferred from homology"/>
<dbReference type="Pfam" id="PF00535">
    <property type="entry name" value="Glycos_transf_2"/>
    <property type="match status" value="1"/>
</dbReference>
<evidence type="ECO:0000256" key="2">
    <source>
        <dbReference type="ARBA" id="ARBA00022676"/>
    </source>
</evidence>
<dbReference type="Gene3D" id="3.90.550.10">
    <property type="entry name" value="Spore Coat Polysaccharide Biosynthesis Protein SpsA, Chain A"/>
    <property type="match status" value="1"/>
</dbReference>
<evidence type="ECO:0000259" key="4">
    <source>
        <dbReference type="Pfam" id="PF00535"/>
    </source>
</evidence>
<dbReference type="InterPro" id="IPR006446">
    <property type="entry name" value="RhaTrfase"/>
</dbReference>
<reference evidence="5 6" key="1">
    <citation type="submission" date="2018-03" db="EMBL/GenBank/DDBJ databases">
        <title>Genomic Encyclopedia of Type Strains, Phase III (KMG-III): the genomes of soil and plant-associated and newly described type strains.</title>
        <authorList>
            <person name="Whitman W."/>
        </authorList>
    </citation>
    <scope>NUCLEOTIDE SEQUENCE [LARGE SCALE GENOMIC DNA]</scope>
    <source>
        <strain evidence="5 6">CGMCC 1.12152</strain>
    </source>
</reference>
<accession>A0A2T0V828</accession>
<dbReference type="InterPro" id="IPR001173">
    <property type="entry name" value="Glyco_trans_2-like"/>
</dbReference>
<dbReference type="Proteomes" id="UP000237647">
    <property type="component" value="Unassembled WGS sequence"/>
</dbReference>
<feature type="domain" description="Glycosyltransferase 2-like" evidence="4">
    <location>
        <begin position="15"/>
        <end position="141"/>
    </location>
</feature>
<keyword evidence="6" id="KW-1185">Reference proteome</keyword>
<dbReference type="GO" id="GO:0016757">
    <property type="term" value="F:glycosyltransferase activity"/>
    <property type="evidence" value="ECO:0007669"/>
    <property type="project" value="UniProtKB-KW"/>
</dbReference>
<sequence>MPTQADMANPETTAIIVTYHPALDVLGQLVGRLKNQVKAILIVDNGSDEDIAAWNKAQGLAADHVIALNENVGIAAAQNAGIEWAKQQGASHVLLMDQDSLPAHDMVAELHAALIDKPAAASAGPRYMDSRQKNPPPFLQIRNWRLFRHRCETGCDVLPVDYLIASGCLIPMPVLEQVGDMRDDLFIDYVDIEWGLRAGHHGFQSYGVCSAHMEHSLGEAPIEFRGRKIPLHSPLRHYYHFRNAVLLYRTGWVPFQWKCVDAWRLLLKYGFYTLYAKPRRQHFMKMTQGLLHGIMGKAGKH</sequence>
<keyword evidence="3 5" id="KW-0808">Transferase</keyword>
<evidence type="ECO:0000313" key="6">
    <source>
        <dbReference type="Proteomes" id="UP000237647"/>
    </source>
</evidence>
<dbReference type="InterPro" id="IPR029044">
    <property type="entry name" value="Nucleotide-diphossugar_trans"/>
</dbReference>
<dbReference type="NCBIfam" id="TIGR01556">
    <property type="entry name" value="rhamnosyltran"/>
    <property type="match status" value="1"/>
</dbReference>
<dbReference type="OrthoDB" id="9771846at2"/>
<dbReference type="PANTHER" id="PTHR43179:SF12">
    <property type="entry name" value="GALACTOFURANOSYLTRANSFERASE GLFT2"/>
    <property type="match status" value="1"/>
</dbReference>
<keyword evidence="2" id="KW-0328">Glycosyltransferase</keyword>
<dbReference type="PANTHER" id="PTHR43179">
    <property type="entry name" value="RHAMNOSYLTRANSFERASE WBBL"/>
    <property type="match status" value="1"/>
</dbReference>
<protein>
    <submittedName>
        <fullName evidence="5">Rhamnosyltransferase</fullName>
    </submittedName>
</protein>
<comment type="similarity">
    <text evidence="1">Belongs to the glycosyltransferase 2 family.</text>
</comment>
<evidence type="ECO:0000256" key="1">
    <source>
        <dbReference type="ARBA" id="ARBA00006739"/>
    </source>
</evidence>
<name>A0A2T0V828_9GAMM</name>
<gene>
    <name evidence="5" type="ORF">B0H98_101330</name>
</gene>
<comment type="caution">
    <text evidence="5">The sequence shown here is derived from an EMBL/GenBank/DDBJ whole genome shotgun (WGS) entry which is preliminary data.</text>
</comment>
<evidence type="ECO:0000313" key="5">
    <source>
        <dbReference type="EMBL" id="PRY66349.1"/>
    </source>
</evidence>
<evidence type="ECO:0000256" key="3">
    <source>
        <dbReference type="ARBA" id="ARBA00022679"/>
    </source>
</evidence>
<dbReference type="EMBL" id="PVTK01000001">
    <property type="protein sequence ID" value="PRY66349.1"/>
    <property type="molecule type" value="Genomic_DNA"/>
</dbReference>
<organism evidence="5 6">
    <name type="scientific">Vreelandella songnenensis</name>
    <dbReference type="NCBI Taxonomy" id="1176243"/>
    <lineage>
        <taxon>Bacteria</taxon>
        <taxon>Pseudomonadati</taxon>
        <taxon>Pseudomonadota</taxon>
        <taxon>Gammaproteobacteria</taxon>
        <taxon>Oceanospirillales</taxon>
        <taxon>Halomonadaceae</taxon>
        <taxon>Vreelandella</taxon>
    </lineage>
</organism>
<dbReference type="AlphaFoldDB" id="A0A2T0V828"/>